<dbReference type="GO" id="GO:0005886">
    <property type="term" value="C:plasma membrane"/>
    <property type="evidence" value="ECO:0007669"/>
    <property type="project" value="UniProtKB-SubCell"/>
</dbReference>
<evidence type="ECO:0000256" key="6">
    <source>
        <dbReference type="ARBA" id="ARBA00023065"/>
    </source>
</evidence>
<evidence type="ECO:0000256" key="5">
    <source>
        <dbReference type="ARBA" id="ARBA00022989"/>
    </source>
</evidence>
<comment type="caution">
    <text evidence="15">The sequence shown here is derived from an EMBL/GenBank/DDBJ whole genome shotgun (WGS) entry which is preliminary data.</text>
</comment>
<dbReference type="GO" id="GO:0015276">
    <property type="term" value="F:ligand-gated monoatomic ion channel activity"/>
    <property type="evidence" value="ECO:0007669"/>
    <property type="project" value="InterPro"/>
</dbReference>
<dbReference type="Gene3D" id="1.10.287.70">
    <property type="match status" value="1"/>
</dbReference>
<reference evidence="15" key="1">
    <citation type="submission" date="2020-06" db="EMBL/GenBank/DDBJ databases">
        <authorList>
            <person name="Li T."/>
            <person name="Hu X."/>
            <person name="Zhang T."/>
            <person name="Song X."/>
            <person name="Zhang H."/>
            <person name="Dai N."/>
            <person name="Sheng W."/>
            <person name="Hou X."/>
            <person name="Wei L."/>
        </authorList>
    </citation>
    <scope>NUCLEOTIDE SEQUENCE</scope>
    <source>
        <strain evidence="15">KEN8</strain>
        <tissue evidence="15">Leaf</tissue>
    </source>
</reference>
<keyword evidence="11" id="KW-0407">Ion channel</keyword>
<keyword evidence="5 13" id="KW-1133">Transmembrane helix</keyword>
<proteinExistence type="predicted"/>
<evidence type="ECO:0000256" key="4">
    <source>
        <dbReference type="ARBA" id="ARBA00022692"/>
    </source>
</evidence>
<dbReference type="InterPro" id="IPR001508">
    <property type="entry name" value="Iono_Glu_rcpt_met"/>
</dbReference>
<gene>
    <name evidence="15" type="ORF">Scaly_0606500</name>
</gene>
<comment type="subcellular location">
    <subcellularLocation>
        <location evidence="1">Cell membrane</location>
        <topology evidence="1">Multi-pass membrane protein</topology>
    </subcellularLocation>
</comment>
<dbReference type="InterPro" id="IPR001320">
    <property type="entry name" value="Iontro_rcpt_C"/>
</dbReference>
<evidence type="ECO:0000256" key="2">
    <source>
        <dbReference type="ARBA" id="ARBA00022448"/>
    </source>
</evidence>
<evidence type="ECO:0000259" key="14">
    <source>
        <dbReference type="Pfam" id="PF00060"/>
    </source>
</evidence>
<evidence type="ECO:0000256" key="8">
    <source>
        <dbReference type="ARBA" id="ARBA00023170"/>
    </source>
</evidence>
<protein>
    <submittedName>
        <fullName evidence="15">Glutamate receptor 2.5</fullName>
    </submittedName>
</protein>
<feature type="transmembrane region" description="Helical" evidence="13">
    <location>
        <begin position="115"/>
        <end position="134"/>
    </location>
</feature>
<feature type="domain" description="Ionotropic glutamate receptor C-terminal" evidence="14">
    <location>
        <begin position="48"/>
        <end position="264"/>
    </location>
</feature>
<keyword evidence="8 15" id="KW-0675">Receptor</keyword>
<keyword evidence="4 13" id="KW-0812">Transmembrane</keyword>
<dbReference type="PRINTS" id="PR00177">
    <property type="entry name" value="NMDARECEPTOR"/>
</dbReference>
<feature type="binding site" evidence="12">
    <location>
        <position position="12"/>
    </location>
    <ligand>
        <name>L-glutamate</name>
        <dbReference type="ChEBI" id="CHEBI:29985"/>
    </ligand>
</feature>
<keyword evidence="9" id="KW-0325">Glycoprotein</keyword>
<evidence type="ECO:0000256" key="10">
    <source>
        <dbReference type="ARBA" id="ARBA00023286"/>
    </source>
</evidence>
<keyword evidence="2" id="KW-0813">Transport</keyword>
<dbReference type="Pfam" id="PF00060">
    <property type="entry name" value="Lig_chan"/>
    <property type="match status" value="1"/>
</dbReference>
<keyword evidence="7 13" id="KW-0472">Membrane</keyword>
<sequence length="354" mass="40039">MVVGDTTIWAPRASYVDFSLPYSESGVVLVVRNKKAFDMWIFTKPLRWDLWLAIGLACIFMGIVIWILERPVTNNPITPGEESVVKPETEQPGMNYLAPITVLAFPERKMVTNKWSLFVLVCWLFMAFILMQSFTANLSAILTLDQLKFAFSEDYYLGYQEVSFIEKFLTEDLNINKTRLKGYSSVEGFHDAMSRGSKNGGIDAIFDEIPYVKLLMNRYDSQYKMVGPIYRTDGLGFDPLSSTISQGTSSLTFHEFSGLFIIVASVTIFALICSKTSILSIRLRLTNMTRRFRDKYCCRTTKEGINADRKMPNGNQDDADAACIEVFEIPWSDEADDVVQDVGREIKGGTSSDM</sequence>
<evidence type="ECO:0000313" key="15">
    <source>
        <dbReference type="EMBL" id="KAL0383192.1"/>
    </source>
</evidence>
<name>A0AAW2RSK7_9LAMI</name>
<dbReference type="SUPFAM" id="SSF53850">
    <property type="entry name" value="Periplasmic binding protein-like II"/>
    <property type="match status" value="1"/>
</dbReference>
<dbReference type="PANTHER" id="PTHR18966">
    <property type="entry name" value="IONOTROPIC GLUTAMATE RECEPTOR"/>
    <property type="match status" value="1"/>
</dbReference>
<dbReference type="EMBL" id="JACGWM010000003">
    <property type="protein sequence ID" value="KAL0383192.1"/>
    <property type="molecule type" value="Genomic_DNA"/>
</dbReference>
<feature type="binding site" evidence="12">
    <location>
        <position position="7"/>
    </location>
    <ligand>
        <name>L-glutamate</name>
        <dbReference type="ChEBI" id="CHEBI:29985"/>
    </ligand>
</feature>
<dbReference type="AlphaFoldDB" id="A0AAW2RSK7"/>
<dbReference type="GO" id="GO:0038023">
    <property type="term" value="F:signaling receptor activity"/>
    <property type="evidence" value="ECO:0007669"/>
    <property type="project" value="InterPro"/>
</dbReference>
<keyword evidence="3" id="KW-1003">Cell membrane</keyword>
<evidence type="ECO:0000256" key="9">
    <source>
        <dbReference type="ARBA" id="ARBA00023180"/>
    </source>
</evidence>
<evidence type="ECO:0000256" key="3">
    <source>
        <dbReference type="ARBA" id="ARBA00022475"/>
    </source>
</evidence>
<reference evidence="15" key="2">
    <citation type="journal article" date="2024" name="Plant">
        <title>Genomic evolution and insights into agronomic trait innovations of Sesamum species.</title>
        <authorList>
            <person name="Miao H."/>
            <person name="Wang L."/>
            <person name="Qu L."/>
            <person name="Liu H."/>
            <person name="Sun Y."/>
            <person name="Le M."/>
            <person name="Wang Q."/>
            <person name="Wei S."/>
            <person name="Zheng Y."/>
            <person name="Lin W."/>
            <person name="Duan Y."/>
            <person name="Cao H."/>
            <person name="Xiong S."/>
            <person name="Wang X."/>
            <person name="Wei L."/>
            <person name="Li C."/>
            <person name="Ma Q."/>
            <person name="Ju M."/>
            <person name="Zhao R."/>
            <person name="Li G."/>
            <person name="Mu C."/>
            <person name="Tian Q."/>
            <person name="Mei H."/>
            <person name="Zhang T."/>
            <person name="Gao T."/>
            <person name="Zhang H."/>
        </authorList>
    </citation>
    <scope>NUCLEOTIDE SEQUENCE</scope>
    <source>
        <strain evidence="15">KEN8</strain>
    </source>
</reference>
<feature type="transmembrane region" description="Helical" evidence="13">
    <location>
        <begin position="259"/>
        <end position="283"/>
    </location>
</feature>
<accession>A0AAW2RSK7</accession>
<evidence type="ECO:0000256" key="11">
    <source>
        <dbReference type="ARBA" id="ARBA00023303"/>
    </source>
</evidence>
<evidence type="ECO:0000256" key="7">
    <source>
        <dbReference type="ARBA" id="ARBA00023136"/>
    </source>
</evidence>
<organism evidence="15">
    <name type="scientific">Sesamum calycinum</name>
    <dbReference type="NCBI Taxonomy" id="2727403"/>
    <lineage>
        <taxon>Eukaryota</taxon>
        <taxon>Viridiplantae</taxon>
        <taxon>Streptophyta</taxon>
        <taxon>Embryophyta</taxon>
        <taxon>Tracheophyta</taxon>
        <taxon>Spermatophyta</taxon>
        <taxon>Magnoliopsida</taxon>
        <taxon>eudicotyledons</taxon>
        <taxon>Gunneridae</taxon>
        <taxon>Pentapetalae</taxon>
        <taxon>asterids</taxon>
        <taxon>lamiids</taxon>
        <taxon>Lamiales</taxon>
        <taxon>Pedaliaceae</taxon>
        <taxon>Sesamum</taxon>
    </lineage>
</organism>
<evidence type="ECO:0000256" key="1">
    <source>
        <dbReference type="ARBA" id="ARBA00004651"/>
    </source>
</evidence>
<keyword evidence="6" id="KW-0406">Ion transport</keyword>
<evidence type="ECO:0000256" key="13">
    <source>
        <dbReference type="SAM" id="Phobius"/>
    </source>
</evidence>
<evidence type="ECO:0000256" key="12">
    <source>
        <dbReference type="PIRSR" id="PIRSR601508-1"/>
    </source>
</evidence>
<dbReference type="Gene3D" id="3.40.190.10">
    <property type="entry name" value="Periplasmic binding protein-like II"/>
    <property type="match status" value="1"/>
</dbReference>
<dbReference type="InterPro" id="IPR015683">
    <property type="entry name" value="Ionotropic_Glu_rcpt"/>
</dbReference>
<keyword evidence="10" id="KW-1071">Ligand-gated ion channel</keyword>
<feature type="transmembrane region" description="Helical" evidence="13">
    <location>
        <begin position="50"/>
        <end position="68"/>
    </location>
</feature>